<dbReference type="OrthoDB" id="3548731at2759"/>
<gene>
    <name evidence="3" type="ORF">BOTCAL_0216g00100</name>
</gene>
<organism evidence="3 4">
    <name type="scientific">Botryotinia calthae</name>
    <dbReference type="NCBI Taxonomy" id="38488"/>
    <lineage>
        <taxon>Eukaryota</taxon>
        <taxon>Fungi</taxon>
        <taxon>Dikarya</taxon>
        <taxon>Ascomycota</taxon>
        <taxon>Pezizomycotina</taxon>
        <taxon>Leotiomycetes</taxon>
        <taxon>Helotiales</taxon>
        <taxon>Sclerotiniaceae</taxon>
        <taxon>Botryotinia</taxon>
    </lineage>
</organism>
<feature type="region of interest" description="Disordered" evidence="2">
    <location>
        <begin position="1"/>
        <end position="52"/>
    </location>
</feature>
<dbReference type="STRING" id="38488.A0A4Y8D0Y4"/>
<evidence type="ECO:0000313" key="3">
    <source>
        <dbReference type="EMBL" id="TEY57507.1"/>
    </source>
</evidence>
<name>A0A4Y8D0Y4_9HELO</name>
<evidence type="ECO:0000256" key="1">
    <source>
        <dbReference type="SAM" id="Coils"/>
    </source>
</evidence>
<accession>A0A4Y8D0Y4</accession>
<sequence>MSLNGSRSVLNRWKNKRTSSTASAPPGTAGTTRPTTSGGLNSWTEYTPSSEEPFQKAVEEAVLNALNSDAFRNVIASQIDPVTAALSRQQEKLNALKATTLNLESSFSTSNIKATLDPALKPISQLIDDVPDTEDDIESLVEGQKKILEYLKSLDERLTGMDTKFNEFEEKITSLDGEIVNADLISAIRFGELSNELQDRNKMLGERLWSVEGDLGKKIDGSHRKLIGMVEDLGKSSRNVINKVSSMEFDSSSSNSSKLDEMLNENSQMVDRMESLKKSVSKLEDSQKTIQSTEKGLARNIQEVRDIVSSLNTSSLEHHSKRLDDIERSIITVRKELEGQGQLASIDSKLLSTNTSRLSNIIEQVTKINEVVGSVNEHISANDQSIHTSNSEKLDTLTSTTTAVKETIDRVEQHVKTLNTSQFDAHRDKLTMIASMMTSFAESMAGIQDGVSKTTSALLPNNEVAKFDDLVNRLSDMRAELDARLETQSNSLEDIHRQTVLPIDTKKLDDIATLLNNLQSASYNDSLATLLASHSTKLDTISHDLSAFHSGTETTLKTITISLETIDQHVENGTATGREGIQGLHTQLERFGTSLDNQDVVLRDIKQSGADHEILGAIEHVKSSMEQDKRSDEILGHLMIMKEFVDSVKADNRKSEMIQDIAALKNILDTIKDGSRDEEIMEAIKNLDTSSNTVGSGSQEGEVLKALEAIMKVADSNSQSIGAVHTDILEIKDASIEKTLGEILAVRELLNNNTTSLASAYDGILSVNTKIKDSEESITTAIQNLHSAIGTNLNDNKSALVASINDVATELESEMKNLGSRLTSTTSELKSDIKNIDLGPTNTSIDALSRDVQSTYKTSIETAGNLAALPEAFTNIRSHVSSENVSMNMSIDSISKFVASIDEAIKETGRDVQGNTEMLTNIKSSVATSTNDIRFLLDKQVPLIRQDIQAIDFSELESAAAKNQASVDSIEKAVPQIIQIANDHASALSQLDYKMKYLISGDIAKIGKAIEAVDQALSKAAMETISAVEGNAARLSNIRETVLNTYTTVDTLTHTDIPGISYSLSSLQTIQRESNAQTLEKLQNYDNATGSIRDSIEHISTKINDNASLLSNIKSDLISSAEINSSTIHTLSSNILNLDSTVGQTTTAVRINGAALARIDNRVLETGAQVKSVVLEGNKRLTKELDKAVSQLDELAHDNGTRIRGISDYTFPKIETEMRGIHTTLERLTHNNIDGLRRTRDSLAVIGAKIAGTSRKFDDLVDAVHSSDDLDHLTHSKTLVGGNGKIPGEHRILGTRRSRGGSNASSTKDGPALSGLRLQAFTQVHSSLS</sequence>
<reference evidence="3 4" key="1">
    <citation type="submission" date="2017-11" db="EMBL/GenBank/DDBJ databases">
        <title>Comparative genomics of Botrytis spp.</title>
        <authorList>
            <person name="Valero-Jimenez C.A."/>
            <person name="Tapia P."/>
            <person name="Veloso J."/>
            <person name="Silva-Moreno E."/>
            <person name="Staats M."/>
            <person name="Valdes J.H."/>
            <person name="Van Kan J.A.L."/>
        </authorList>
    </citation>
    <scope>NUCLEOTIDE SEQUENCE [LARGE SCALE GENOMIC DNA]</scope>
    <source>
        <strain evidence="3 4">MUCL2830</strain>
    </source>
</reference>
<feature type="compositionally biased region" description="Low complexity" evidence="2">
    <location>
        <begin position="18"/>
        <end position="39"/>
    </location>
</feature>
<feature type="compositionally biased region" description="Polar residues" evidence="2">
    <location>
        <begin position="40"/>
        <end position="52"/>
    </location>
</feature>
<keyword evidence="1" id="KW-0175">Coiled coil</keyword>
<feature type="region of interest" description="Disordered" evidence="2">
    <location>
        <begin position="1283"/>
        <end position="1314"/>
    </location>
</feature>
<protein>
    <submittedName>
        <fullName evidence="3">Uncharacterized protein</fullName>
    </submittedName>
</protein>
<evidence type="ECO:0000256" key="2">
    <source>
        <dbReference type="SAM" id="MobiDB-lite"/>
    </source>
</evidence>
<comment type="caution">
    <text evidence="3">The sequence shown here is derived from an EMBL/GenBank/DDBJ whole genome shotgun (WGS) entry which is preliminary data.</text>
</comment>
<evidence type="ECO:0000313" key="4">
    <source>
        <dbReference type="Proteomes" id="UP000297299"/>
    </source>
</evidence>
<proteinExistence type="predicted"/>
<feature type="coiled-coil region" evidence="1">
    <location>
        <begin position="259"/>
        <end position="286"/>
    </location>
</feature>
<dbReference type="Proteomes" id="UP000297299">
    <property type="component" value="Unassembled WGS sequence"/>
</dbReference>
<dbReference type="EMBL" id="PHWZ01000216">
    <property type="protein sequence ID" value="TEY57507.1"/>
    <property type="molecule type" value="Genomic_DNA"/>
</dbReference>
<keyword evidence="4" id="KW-1185">Reference proteome</keyword>